<organism evidence="2">
    <name type="scientific">Collimonas fungivorans</name>
    <dbReference type="NCBI Taxonomy" id="158899"/>
    <lineage>
        <taxon>Bacteria</taxon>
        <taxon>Pseudomonadati</taxon>
        <taxon>Pseudomonadota</taxon>
        <taxon>Betaproteobacteria</taxon>
        <taxon>Burkholderiales</taxon>
        <taxon>Oxalobacteraceae</taxon>
        <taxon>Collimonas</taxon>
    </lineage>
</organism>
<protein>
    <submittedName>
        <fullName evidence="2">DDE domain protein</fullName>
    </submittedName>
</protein>
<dbReference type="PATRIC" id="fig|158899.10.peg.566"/>
<proteinExistence type="predicted"/>
<dbReference type="Pfam" id="PF13610">
    <property type="entry name" value="DDE_Tnp_IS240"/>
    <property type="match status" value="1"/>
</dbReference>
<evidence type="ECO:0000259" key="1">
    <source>
        <dbReference type="Pfam" id="PF13610"/>
    </source>
</evidence>
<name>A0A127P6A0_9BURK</name>
<gene>
    <name evidence="2" type="ORF">CFter6_0548</name>
</gene>
<dbReference type="Proteomes" id="UP000072421">
    <property type="component" value="Chromosome"/>
</dbReference>
<dbReference type="EMBL" id="CP013232">
    <property type="protein sequence ID" value="AMO93277.1"/>
    <property type="molecule type" value="Genomic_DNA"/>
</dbReference>
<evidence type="ECO:0000313" key="2">
    <source>
        <dbReference type="EMBL" id="AMO93277.1"/>
    </source>
</evidence>
<dbReference type="InterPro" id="IPR032874">
    <property type="entry name" value="DDE_dom"/>
</dbReference>
<feature type="domain" description="DDE" evidence="1">
    <location>
        <begin position="1"/>
        <end position="43"/>
    </location>
</feature>
<reference evidence="2 3" key="1">
    <citation type="submission" date="2015-11" db="EMBL/GenBank/DDBJ databases">
        <title>Exploring the genomic traits of fungus-feeding bacterial genus Collimonas.</title>
        <authorList>
            <person name="Song C."/>
            <person name="Schmidt R."/>
            <person name="de Jager V."/>
            <person name="Krzyzanowska D."/>
            <person name="Jongedijk E."/>
            <person name="Cankar K."/>
            <person name="Beekwilder J."/>
            <person name="van Veen A."/>
            <person name="de Boer W."/>
            <person name="van Veen J.A."/>
            <person name="Garbeva P."/>
        </authorList>
    </citation>
    <scope>NUCLEOTIDE SEQUENCE [LARGE SCALE GENOMIC DNA]</scope>
    <source>
        <strain evidence="2 3">Ter6</strain>
    </source>
</reference>
<evidence type="ECO:0000313" key="3">
    <source>
        <dbReference type="Proteomes" id="UP000072421"/>
    </source>
</evidence>
<dbReference type="AlphaFoldDB" id="A0A127P6A0"/>
<accession>A0A127P6A0</accession>
<sequence length="43" mass="4990">MDETYIKVKGVWKYLYRAVDKEGKTVYFLLTAKRHKAAGNALL</sequence>